<accession>A0ABP1AYW1</accession>
<protein>
    <submittedName>
        <fullName evidence="1">Uncharacterized protein</fullName>
    </submittedName>
</protein>
<organism evidence="1 2">
    <name type="scientific">Sphagnum jensenii</name>
    <dbReference type="NCBI Taxonomy" id="128206"/>
    <lineage>
        <taxon>Eukaryota</taxon>
        <taxon>Viridiplantae</taxon>
        <taxon>Streptophyta</taxon>
        <taxon>Embryophyta</taxon>
        <taxon>Bryophyta</taxon>
        <taxon>Sphagnophytina</taxon>
        <taxon>Sphagnopsida</taxon>
        <taxon>Sphagnales</taxon>
        <taxon>Sphagnaceae</taxon>
        <taxon>Sphagnum</taxon>
    </lineage>
</organism>
<gene>
    <name evidence="1" type="ORF">CSSPJE1EN2_LOCUS10783</name>
</gene>
<sequence>MIVSEKDLEWLRTSTAFSRLVNPELHCQAQSDRGRYRDGDRLSSWLQPPWTSLGLEVGVWWAERKRLNLLLISCSYVPAYVLDGVSSLDPAS</sequence>
<name>A0ABP1AYW1_9BRYO</name>
<reference evidence="1" key="1">
    <citation type="submission" date="2024-03" db="EMBL/GenBank/DDBJ databases">
        <authorList>
            <consortium name="ELIXIR-Norway"/>
            <consortium name="Elixir Norway"/>
        </authorList>
    </citation>
    <scope>NUCLEOTIDE SEQUENCE</scope>
</reference>
<keyword evidence="2" id="KW-1185">Reference proteome</keyword>
<dbReference type="Proteomes" id="UP001497522">
    <property type="component" value="Chromosome 17"/>
</dbReference>
<evidence type="ECO:0000313" key="2">
    <source>
        <dbReference type="Proteomes" id="UP001497522"/>
    </source>
</evidence>
<proteinExistence type="predicted"/>
<evidence type="ECO:0000313" key="1">
    <source>
        <dbReference type="EMBL" id="CAK9867788.1"/>
    </source>
</evidence>
<dbReference type="EMBL" id="OZ023718">
    <property type="protein sequence ID" value="CAK9867788.1"/>
    <property type="molecule type" value="Genomic_DNA"/>
</dbReference>